<protein>
    <recommendedName>
        <fullName evidence="10">Protein TonB</fullName>
    </recommendedName>
</protein>
<dbReference type="GO" id="GO:0005886">
    <property type="term" value="C:plasma membrane"/>
    <property type="evidence" value="ECO:0007669"/>
    <property type="project" value="UniProtKB-SubCell"/>
</dbReference>
<organism evidence="13 14">
    <name type="scientific">Parendozoicomonas haliclonae</name>
    <dbReference type="NCBI Taxonomy" id="1960125"/>
    <lineage>
        <taxon>Bacteria</taxon>
        <taxon>Pseudomonadati</taxon>
        <taxon>Pseudomonadota</taxon>
        <taxon>Gammaproteobacteria</taxon>
        <taxon>Oceanospirillales</taxon>
        <taxon>Endozoicomonadaceae</taxon>
        <taxon>Parendozoicomonas</taxon>
    </lineage>
</organism>
<feature type="domain" description="TonB C-terminal" evidence="12">
    <location>
        <begin position="116"/>
        <end position="207"/>
    </location>
</feature>
<evidence type="ECO:0000313" key="14">
    <source>
        <dbReference type="Proteomes" id="UP000196573"/>
    </source>
</evidence>
<dbReference type="PROSITE" id="PS52015">
    <property type="entry name" value="TONB_CTD"/>
    <property type="match status" value="1"/>
</dbReference>
<keyword evidence="6" id="KW-0812">Transmembrane</keyword>
<evidence type="ECO:0000256" key="7">
    <source>
        <dbReference type="ARBA" id="ARBA00022927"/>
    </source>
</evidence>
<dbReference type="SUPFAM" id="SSF74653">
    <property type="entry name" value="TolA/TonB C-terminal domain"/>
    <property type="match status" value="1"/>
</dbReference>
<keyword evidence="14" id="KW-1185">Reference proteome</keyword>
<dbReference type="NCBIfam" id="TIGR01352">
    <property type="entry name" value="tonB_Cterm"/>
    <property type="match status" value="1"/>
</dbReference>
<evidence type="ECO:0000256" key="1">
    <source>
        <dbReference type="ARBA" id="ARBA00004383"/>
    </source>
</evidence>
<keyword evidence="3 10" id="KW-0813">Transport</keyword>
<feature type="compositionally biased region" description="Pro residues" evidence="11">
    <location>
        <begin position="62"/>
        <end position="73"/>
    </location>
</feature>
<dbReference type="EMBL" id="FWPT01000003">
    <property type="protein sequence ID" value="SMA44171.1"/>
    <property type="molecule type" value="Genomic_DNA"/>
</dbReference>
<keyword evidence="9" id="KW-0472">Membrane</keyword>
<proteinExistence type="inferred from homology"/>
<reference evidence="13 14" key="1">
    <citation type="submission" date="2017-03" db="EMBL/GenBank/DDBJ databases">
        <authorList>
            <person name="Afonso C.L."/>
            <person name="Miller P.J."/>
            <person name="Scott M.A."/>
            <person name="Spackman E."/>
            <person name="Goraichik I."/>
            <person name="Dimitrov K.M."/>
            <person name="Suarez D.L."/>
            <person name="Swayne D.E."/>
        </authorList>
    </citation>
    <scope>NUCLEOTIDE SEQUENCE [LARGE SCALE GENOMIC DNA]</scope>
    <source>
        <strain evidence="13">SB41UT1</strain>
    </source>
</reference>
<evidence type="ECO:0000256" key="3">
    <source>
        <dbReference type="ARBA" id="ARBA00022448"/>
    </source>
</evidence>
<dbReference type="Pfam" id="PF03544">
    <property type="entry name" value="TonB_C"/>
    <property type="match status" value="1"/>
</dbReference>
<evidence type="ECO:0000256" key="5">
    <source>
        <dbReference type="ARBA" id="ARBA00022519"/>
    </source>
</evidence>
<comment type="similarity">
    <text evidence="2 10">Belongs to the TonB family.</text>
</comment>
<accession>A0A1X7AJ03</accession>
<dbReference type="Gene3D" id="3.30.1150.10">
    <property type="match status" value="1"/>
</dbReference>
<dbReference type="GO" id="GO:0015891">
    <property type="term" value="P:siderophore transport"/>
    <property type="evidence" value="ECO:0007669"/>
    <property type="project" value="InterPro"/>
</dbReference>
<keyword evidence="7 10" id="KW-0653">Protein transport</keyword>
<comment type="function">
    <text evidence="10">Interacts with outer membrane receptor proteins that carry out high-affinity binding and energy dependent uptake into the periplasmic space of specific substrates. It could act to transduce energy from the cytoplasmic membrane to specific energy-requiring processes in the outer membrane, resulting in the release into the periplasm of ligands bound by these outer membrane proteins.</text>
</comment>
<dbReference type="Proteomes" id="UP000196573">
    <property type="component" value="Unassembled WGS sequence"/>
</dbReference>
<dbReference type="OrthoDB" id="1628901at2"/>
<dbReference type="InterPro" id="IPR051045">
    <property type="entry name" value="TonB-dependent_transducer"/>
</dbReference>
<comment type="subcellular location">
    <subcellularLocation>
        <location evidence="1 10">Cell inner membrane</location>
        <topology evidence="1 10">Single-pass membrane protein</topology>
        <orientation evidence="1 10">Periplasmic side</orientation>
    </subcellularLocation>
</comment>
<evidence type="ECO:0000256" key="6">
    <source>
        <dbReference type="ARBA" id="ARBA00022692"/>
    </source>
</evidence>
<name>A0A1X7AJ03_9GAMM</name>
<dbReference type="InterPro" id="IPR006260">
    <property type="entry name" value="TonB/TolA_C"/>
</dbReference>
<keyword evidence="10" id="KW-0735">Signal-anchor</keyword>
<keyword evidence="4 10" id="KW-1003">Cell membrane</keyword>
<evidence type="ECO:0000313" key="13">
    <source>
        <dbReference type="EMBL" id="SMA44171.1"/>
    </source>
</evidence>
<dbReference type="PANTHER" id="PTHR33446">
    <property type="entry name" value="PROTEIN TONB-RELATED"/>
    <property type="match status" value="1"/>
</dbReference>
<dbReference type="GO" id="GO:0031992">
    <property type="term" value="F:energy transducer activity"/>
    <property type="evidence" value="ECO:0007669"/>
    <property type="project" value="InterPro"/>
</dbReference>
<evidence type="ECO:0000256" key="10">
    <source>
        <dbReference type="RuleBase" id="RU362123"/>
    </source>
</evidence>
<dbReference type="GO" id="GO:0055085">
    <property type="term" value="P:transmembrane transport"/>
    <property type="evidence" value="ECO:0007669"/>
    <property type="project" value="InterPro"/>
</dbReference>
<dbReference type="GO" id="GO:0015031">
    <property type="term" value="P:protein transport"/>
    <property type="evidence" value="ECO:0007669"/>
    <property type="project" value="UniProtKB-UniRule"/>
</dbReference>
<dbReference type="RefSeq" id="WP_106408276.1">
    <property type="nucleotide sequence ID" value="NZ_CBCSCN010000008.1"/>
</dbReference>
<dbReference type="PRINTS" id="PR01374">
    <property type="entry name" value="TONBPROTEIN"/>
</dbReference>
<gene>
    <name evidence="13" type="ORF">EHSB41UT_01749</name>
</gene>
<evidence type="ECO:0000256" key="9">
    <source>
        <dbReference type="ARBA" id="ARBA00023136"/>
    </source>
</evidence>
<dbReference type="InterPro" id="IPR003538">
    <property type="entry name" value="TonB"/>
</dbReference>
<dbReference type="GO" id="GO:0030288">
    <property type="term" value="C:outer membrane-bounded periplasmic space"/>
    <property type="evidence" value="ECO:0007669"/>
    <property type="project" value="InterPro"/>
</dbReference>
<dbReference type="AlphaFoldDB" id="A0A1X7AJ03"/>
<keyword evidence="5 10" id="KW-0997">Cell inner membrane</keyword>
<dbReference type="InterPro" id="IPR037682">
    <property type="entry name" value="TonB_C"/>
</dbReference>
<evidence type="ECO:0000256" key="8">
    <source>
        <dbReference type="ARBA" id="ARBA00022989"/>
    </source>
</evidence>
<keyword evidence="8" id="KW-1133">Transmembrane helix</keyword>
<evidence type="ECO:0000259" key="12">
    <source>
        <dbReference type="PROSITE" id="PS52015"/>
    </source>
</evidence>
<sequence>MKRYLIALGLAVVVALGLFWIMDSLVNNNNRELANADDTRILEFIRLQQDETVKEKKREIPKPQPKKPPPPPEMKISQQVDKPVIEQVKMDVPKVDLDLDLAVGDGAGMYASSGMAGNGGAIPLNKFSPMYPRKALQSGVGGTVIFQYTVTPQGKVMDVKIVKEKPRGKGFAKAIKKAALKWKFKPAQEDGVAVAVTQQQEYEFVLE</sequence>
<dbReference type="PANTHER" id="PTHR33446:SF14">
    <property type="entry name" value="PROTEIN TONB"/>
    <property type="match status" value="1"/>
</dbReference>
<evidence type="ECO:0000256" key="4">
    <source>
        <dbReference type="ARBA" id="ARBA00022475"/>
    </source>
</evidence>
<evidence type="ECO:0000256" key="11">
    <source>
        <dbReference type="SAM" id="MobiDB-lite"/>
    </source>
</evidence>
<feature type="region of interest" description="Disordered" evidence="11">
    <location>
        <begin position="53"/>
        <end position="77"/>
    </location>
</feature>
<evidence type="ECO:0000256" key="2">
    <source>
        <dbReference type="ARBA" id="ARBA00006555"/>
    </source>
</evidence>